<organism evidence="1 2">
    <name type="scientific">Hypothenemus hampei</name>
    <name type="common">Coffee berry borer</name>
    <dbReference type="NCBI Taxonomy" id="57062"/>
    <lineage>
        <taxon>Eukaryota</taxon>
        <taxon>Metazoa</taxon>
        <taxon>Ecdysozoa</taxon>
        <taxon>Arthropoda</taxon>
        <taxon>Hexapoda</taxon>
        <taxon>Insecta</taxon>
        <taxon>Pterygota</taxon>
        <taxon>Neoptera</taxon>
        <taxon>Endopterygota</taxon>
        <taxon>Coleoptera</taxon>
        <taxon>Polyphaga</taxon>
        <taxon>Cucujiformia</taxon>
        <taxon>Curculionidae</taxon>
        <taxon>Scolytinae</taxon>
        <taxon>Hypothenemus</taxon>
    </lineage>
</organism>
<accession>A0ABD1DZX0</accession>
<name>A0ABD1DZX0_HYPHA</name>
<dbReference type="AlphaFoldDB" id="A0ABD1DZX0"/>
<dbReference type="EMBL" id="JBDJPC010000016">
    <property type="protein sequence ID" value="KAL1487956.1"/>
    <property type="molecule type" value="Genomic_DNA"/>
</dbReference>
<comment type="caution">
    <text evidence="1">The sequence shown here is derived from an EMBL/GenBank/DDBJ whole genome shotgun (WGS) entry which is preliminary data.</text>
</comment>
<gene>
    <name evidence="1" type="ORF">ABEB36_015337</name>
</gene>
<sequence>MIVCVRYVLVMRRVSGAGAPYGIGGVNISHKDAEFRVFSRDWSDDLNHVSFRSLIYESDTCQPEIKALK</sequence>
<evidence type="ECO:0000313" key="1">
    <source>
        <dbReference type="EMBL" id="KAL1487956.1"/>
    </source>
</evidence>
<protein>
    <submittedName>
        <fullName evidence="1">Uncharacterized protein</fullName>
    </submittedName>
</protein>
<keyword evidence="2" id="KW-1185">Reference proteome</keyword>
<dbReference type="Proteomes" id="UP001566132">
    <property type="component" value="Unassembled WGS sequence"/>
</dbReference>
<evidence type="ECO:0000313" key="2">
    <source>
        <dbReference type="Proteomes" id="UP001566132"/>
    </source>
</evidence>
<proteinExistence type="predicted"/>
<reference evidence="1 2" key="1">
    <citation type="submission" date="2024-05" db="EMBL/GenBank/DDBJ databases">
        <title>Genetic variation in Jamaican populations of the coffee berry borer (Hypothenemus hampei).</title>
        <authorList>
            <person name="Errbii M."/>
            <person name="Myrie A."/>
        </authorList>
    </citation>
    <scope>NUCLEOTIDE SEQUENCE [LARGE SCALE GENOMIC DNA]</scope>
    <source>
        <strain evidence="1">JA-Hopewell-2020-01-JO</strain>
        <tissue evidence="1">Whole body</tissue>
    </source>
</reference>